<proteinExistence type="predicted"/>
<dbReference type="Pfam" id="PF13557">
    <property type="entry name" value="Phenol_MetA_deg"/>
    <property type="match status" value="1"/>
</dbReference>
<dbReference type="Proteomes" id="UP000219559">
    <property type="component" value="Unassembled WGS sequence"/>
</dbReference>
<accession>A0A2A4GBC5</accession>
<feature type="signal peptide" evidence="1">
    <location>
        <begin position="1"/>
        <end position="23"/>
    </location>
</feature>
<protein>
    <recommendedName>
        <fullName evidence="4">Phenol degradation protein meta</fullName>
    </recommendedName>
</protein>
<dbReference type="EMBL" id="NBWU01000001">
    <property type="protein sequence ID" value="PCE65897.1"/>
    <property type="molecule type" value="Genomic_DNA"/>
</dbReference>
<sequence>MIMKKSLIGFFALGLLVFSNVFAQDPITQPQGNYGLTSVLDGAPPMPGLYYMGYASYYSGNLRDHNGDKVTILPGKDLTVNSALLVNQAVWITNTEVFGGNLFFDFLLPTVHLGLPDYDSAPVDLLGKNSILADISVGFGVQWFDKKLFGLKYFHRPELIFLLPTGGYDKAMPVNAGSGFFSIQPTYAQTLFFNEKTSLSLRHHVTFNSEVEKGAGDAVADVKAGTYYHVNYALETLVGKKRFKPGESGETRLAVQGYWGTQFNDDQVNGIDVANSGEKVFAIGPSVHLLTKKGLVWEFKTAIETGVENRTQGVRSTIRLIKVFPPKKK</sequence>
<evidence type="ECO:0000313" key="3">
    <source>
        <dbReference type="Proteomes" id="UP000219559"/>
    </source>
</evidence>
<evidence type="ECO:0000256" key="1">
    <source>
        <dbReference type="SAM" id="SignalP"/>
    </source>
</evidence>
<reference evidence="2 3" key="1">
    <citation type="submission" date="2017-04" db="EMBL/GenBank/DDBJ databases">
        <title>A new member of the family Flavobacteriaceae isolated from ascidians.</title>
        <authorList>
            <person name="Chen L."/>
        </authorList>
    </citation>
    <scope>NUCLEOTIDE SEQUENCE [LARGE SCALE GENOMIC DNA]</scope>
    <source>
        <strain evidence="2 3">HQA918</strain>
    </source>
</reference>
<keyword evidence="1" id="KW-0732">Signal</keyword>
<dbReference type="AlphaFoldDB" id="A0A2A4GBC5"/>
<evidence type="ECO:0000313" key="2">
    <source>
        <dbReference type="EMBL" id="PCE65897.1"/>
    </source>
</evidence>
<evidence type="ECO:0008006" key="4">
    <source>
        <dbReference type="Google" id="ProtNLM"/>
    </source>
</evidence>
<dbReference type="OrthoDB" id="9798341at2"/>
<comment type="caution">
    <text evidence="2">The sequence shown here is derived from an EMBL/GenBank/DDBJ whole genome shotgun (WGS) entry which is preliminary data.</text>
</comment>
<keyword evidence="3" id="KW-1185">Reference proteome</keyword>
<dbReference type="InterPro" id="IPR025737">
    <property type="entry name" value="FApF"/>
</dbReference>
<name>A0A2A4GBC5_9FLAO</name>
<gene>
    <name evidence="2" type="ORF">B7P33_00935</name>
</gene>
<feature type="chain" id="PRO_5012697812" description="Phenol degradation protein meta" evidence="1">
    <location>
        <begin position="24"/>
        <end position="329"/>
    </location>
</feature>
<organism evidence="2 3">
    <name type="scientific">Sediminicola luteus</name>
    <dbReference type="NCBI Taxonomy" id="319238"/>
    <lineage>
        <taxon>Bacteria</taxon>
        <taxon>Pseudomonadati</taxon>
        <taxon>Bacteroidota</taxon>
        <taxon>Flavobacteriia</taxon>
        <taxon>Flavobacteriales</taxon>
        <taxon>Flavobacteriaceae</taxon>
        <taxon>Sediminicola</taxon>
    </lineage>
</organism>